<dbReference type="GO" id="GO:0003676">
    <property type="term" value="F:nucleic acid binding"/>
    <property type="evidence" value="ECO:0007669"/>
    <property type="project" value="InterPro"/>
</dbReference>
<organism evidence="1 2">
    <name type="scientific">Macrosiphum euphorbiae</name>
    <name type="common">potato aphid</name>
    <dbReference type="NCBI Taxonomy" id="13131"/>
    <lineage>
        <taxon>Eukaryota</taxon>
        <taxon>Metazoa</taxon>
        <taxon>Ecdysozoa</taxon>
        <taxon>Arthropoda</taxon>
        <taxon>Hexapoda</taxon>
        <taxon>Insecta</taxon>
        <taxon>Pterygota</taxon>
        <taxon>Neoptera</taxon>
        <taxon>Paraneoptera</taxon>
        <taxon>Hemiptera</taxon>
        <taxon>Sternorrhyncha</taxon>
        <taxon>Aphidomorpha</taxon>
        <taxon>Aphidoidea</taxon>
        <taxon>Aphididae</taxon>
        <taxon>Macrosiphini</taxon>
        <taxon>Macrosiphum</taxon>
    </lineage>
</organism>
<reference evidence="1 2" key="1">
    <citation type="submission" date="2023-01" db="EMBL/GenBank/DDBJ databases">
        <authorList>
            <person name="Whitehead M."/>
        </authorList>
    </citation>
    <scope>NUCLEOTIDE SEQUENCE [LARGE SCALE GENOMIC DNA]</scope>
</reference>
<dbReference type="EMBL" id="CARXXK010000438">
    <property type="protein sequence ID" value="CAI6370595.1"/>
    <property type="molecule type" value="Genomic_DNA"/>
</dbReference>
<dbReference type="Proteomes" id="UP001160148">
    <property type="component" value="Unassembled WGS sequence"/>
</dbReference>
<dbReference type="InterPro" id="IPR036397">
    <property type="entry name" value="RNaseH_sf"/>
</dbReference>
<dbReference type="Gene3D" id="3.30.420.10">
    <property type="entry name" value="Ribonuclease H-like superfamily/Ribonuclease H"/>
    <property type="match status" value="1"/>
</dbReference>
<evidence type="ECO:0000313" key="2">
    <source>
        <dbReference type="Proteomes" id="UP001160148"/>
    </source>
</evidence>
<evidence type="ECO:0000313" key="1">
    <source>
        <dbReference type="EMBL" id="CAI6370595.1"/>
    </source>
</evidence>
<dbReference type="InterPro" id="IPR012337">
    <property type="entry name" value="RNaseH-like_sf"/>
</dbReference>
<dbReference type="AlphaFoldDB" id="A0AAV0XQ36"/>
<name>A0AAV0XQ36_9HEMI</name>
<comment type="caution">
    <text evidence="1">The sequence shown here is derived from an EMBL/GenBank/DDBJ whole genome shotgun (WGS) entry which is preliminary data.</text>
</comment>
<protein>
    <recommendedName>
        <fullName evidence="3">Integrase catalytic domain-containing protein</fullName>
    </recommendedName>
</protein>
<dbReference type="SUPFAM" id="SSF53098">
    <property type="entry name" value="Ribonuclease H-like"/>
    <property type="match status" value="1"/>
</dbReference>
<accession>A0AAV0XQ36</accession>
<dbReference type="PANTHER" id="PTHR47331:SF2">
    <property type="match status" value="1"/>
</dbReference>
<gene>
    <name evidence="1" type="ORF">MEUPH1_LOCUS24701</name>
</gene>
<sequence>MAVKAVHIEVVSDLTTSAFLASLQRFIARRGIPLEIYSDCGTNFQGAASELRRLWSDPEAQNSVSNAVPCRWHFNPTAAPHFGGLWEVAVKSMKTHLKRVIGTQLLTFEEMCTITQRIEAILNSRPITPLSSDPNDLRVLTPGHFLTGAPLVTLPGPDVTQIPMNRLNRWQLLDQFHQSL</sequence>
<proteinExistence type="predicted"/>
<dbReference type="PANTHER" id="PTHR47331">
    <property type="entry name" value="PHD-TYPE DOMAIN-CONTAINING PROTEIN"/>
    <property type="match status" value="1"/>
</dbReference>
<evidence type="ECO:0008006" key="3">
    <source>
        <dbReference type="Google" id="ProtNLM"/>
    </source>
</evidence>
<keyword evidence="2" id="KW-1185">Reference proteome</keyword>